<sequence>MQMIVGQEDPEQDIRDLIDQMHEEMENYINPSIDRLQAYANGYSEEYSRLQQEYNDLREELDNLALELSEGKPDVSTCLDKALEDAYGIYQDRANELQALYRIEFVVLNQIFSDLSAVNSEKQNAVSNAENSIEYYCKRLATTEEVNDCYGLVLSIFDETKNDILNRLMEIYELIQNALETAEETQQTFNESNRQFVIIGQEDPEQDLRDLIDKANQEFEEYINPLQERVNSFGTSFVTELEQLQKEYAELRDNLTSIAEQLSTEVLNTSACWSDAVQTAYFTYLDRDNEVAVIQKVTYQGLAQVFIDISLAREAIFSLILRSEDSIETCKSLSSEEEINACYDVFLPVFDEMKADVLNRVMKLYDLGQTLLEAAEKEKENLSENNRQLAIENAELITDQLIECIGNLTVTETINN</sequence>
<dbReference type="AlphaFoldDB" id="A0AAD7Z3Z2"/>
<feature type="coiled-coil region" evidence="1">
    <location>
        <begin position="165"/>
        <end position="195"/>
    </location>
</feature>
<dbReference type="Proteomes" id="UP001233999">
    <property type="component" value="Unassembled WGS sequence"/>
</dbReference>
<protein>
    <submittedName>
        <fullName evidence="2">Uncharacterized protein</fullName>
    </submittedName>
</protein>
<reference evidence="2" key="1">
    <citation type="journal article" date="2023" name="IScience">
        <title>Live-bearing cockroach genome reveals convergent evolutionary mechanisms linked to viviparity in insects and beyond.</title>
        <authorList>
            <person name="Fouks B."/>
            <person name="Harrison M.C."/>
            <person name="Mikhailova A.A."/>
            <person name="Marchal E."/>
            <person name="English S."/>
            <person name="Carruthers M."/>
            <person name="Jennings E.C."/>
            <person name="Chiamaka E.L."/>
            <person name="Frigard R.A."/>
            <person name="Pippel M."/>
            <person name="Attardo G.M."/>
            <person name="Benoit J.B."/>
            <person name="Bornberg-Bauer E."/>
            <person name="Tobe S.S."/>
        </authorList>
    </citation>
    <scope>NUCLEOTIDE SEQUENCE</scope>
    <source>
        <strain evidence="2">Stay&amp;Tobe</strain>
    </source>
</reference>
<comment type="caution">
    <text evidence="2">The sequence shown here is derived from an EMBL/GenBank/DDBJ whole genome shotgun (WGS) entry which is preliminary data.</text>
</comment>
<dbReference type="EMBL" id="JASPKZ010010696">
    <property type="protein sequence ID" value="KAJ9573549.1"/>
    <property type="molecule type" value="Genomic_DNA"/>
</dbReference>
<gene>
    <name evidence="2" type="ORF">L9F63_009113</name>
</gene>
<name>A0AAD7Z3Z2_DIPPU</name>
<feature type="coiled-coil region" evidence="1">
    <location>
        <begin position="234"/>
        <end position="261"/>
    </location>
</feature>
<feature type="coiled-coil region" evidence="1">
    <location>
        <begin position="365"/>
        <end position="399"/>
    </location>
</feature>
<proteinExistence type="predicted"/>
<keyword evidence="3" id="KW-1185">Reference proteome</keyword>
<evidence type="ECO:0000313" key="2">
    <source>
        <dbReference type="EMBL" id="KAJ9573549.1"/>
    </source>
</evidence>
<evidence type="ECO:0000313" key="3">
    <source>
        <dbReference type="Proteomes" id="UP001233999"/>
    </source>
</evidence>
<accession>A0AAD7Z3Z2</accession>
<keyword evidence="1" id="KW-0175">Coiled coil</keyword>
<organism evidence="2 3">
    <name type="scientific">Diploptera punctata</name>
    <name type="common">Pacific beetle cockroach</name>
    <dbReference type="NCBI Taxonomy" id="6984"/>
    <lineage>
        <taxon>Eukaryota</taxon>
        <taxon>Metazoa</taxon>
        <taxon>Ecdysozoa</taxon>
        <taxon>Arthropoda</taxon>
        <taxon>Hexapoda</taxon>
        <taxon>Insecta</taxon>
        <taxon>Pterygota</taxon>
        <taxon>Neoptera</taxon>
        <taxon>Polyneoptera</taxon>
        <taxon>Dictyoptera</taxon>
        <taxon>Blattodea</taxon>
        <taxon>Blaberoidea</taxon>
        <taxon>Blaberidae</taxon>
        <taxon>Diplopterinae</taxon>
        <taxon>Diploptera</taxon>
    </lineage>
</organism>
<evidence type="ECO:0000256" key="1">
    <source>
        <dbReference type="SAM" id="Coils"/>
    </source>
</evidence>
<feature type="coiled-coil region" evidence="1">
    <location>
        <begin position="33"/>
        <end position="67"/>
    </location>
</feature>
<reference evidence="2" key="2">
    <citation type="submission" date="2023-05" db="EMBL/GenBank/DDBJ databases">
        <authorList>
            <person name="Fouks B."/>
        </authorList>
    </citation>
    <scope>NUCLEOTIDE SEQUENCE</scope>
    <source>
        <strain evidence="2">Stay&amp;Tobe</strain>
        <tissue evidence="2">Testes</tissue>
    </source>
</reference>